<feature type="chain" id="PRO_5047086453" description="Lipoprotein" evidence="1">
    <location>
        <begin position="16"/>
        <end position="161"/>
    </location>
</feature>
<evidence type="ECO:0000256" key="1">
    <source>
        <dbReference type="SAM" id="SignalP"/>
    </source>
</evidence>
<reference evidence="3" key="1">
    <citation type="journal article" date="2019" name="Int. J. Syst. Evol. Microbiol.">
        <title>The Global Catalogue of Microorganisms (GCM) 10K type strain sequencing project: providing services to taxonomists for standard genome sequencing and annotation.</title>
        <authorList>
            <consortium name="The Broad Institute Genomics Platform"/>
            <consortium name="The Broad Institute Genome Sequencing Center for Infectious Disease"/>
            <person name="Wu L."/>
            <person name="Ma J."/>
        </authorList>
    </citation>
    <scope>NUCLEOTIDE SEQUENCE [LARGE SCALE GENOMIC DNA]</scope>
    <source>
        <strain evidence="3">CGMCC 1.15905</strain>
    </source>
</reference>
<evidence type="ECO:0008006" key="4">
    <source>
        <dbReference type="Google" id="ProtNLM"/>
    </source>
</evidence>
<gene>
    <name evidence="2" type="ORF">GCM10011521_01120</name>
</gene>
<dbReference type="EMBL" id="BMKC01000001">
    <property type="protein sequence ID" value="GGA66795.1"/>
    <property type="molecule type" value="Genomic_DNA"/>
</dbReference>
<comment type="caution">
    <text evidence="2">The sequence shown here is derived from an EMBL/GenBank/DDBJ whole genome shotgun (WGS) entry which is preliminary data.</text>
</comment>
<name>A0ABQ1H9F7_9GAMM</name>
<evidence type="ECO:0000313" key="3">
    <source>
        <dbReference type="Proteomes" id="UP000623419"/>
    </source>
</evidence>
<protein>
    <recommendedName>
        <fullName evidence="4">Lipoprotein</fullName>
    </recommendedName>
</protein>
<dbReference type="Proteomes" id="UP000623419">
    <property type="component" value="Unassembled WGS sequence"/>
</dbReference>
<dbReference type="PROSITE" id="PS51257">
    <property type="entry name" value="PROKAR_LIPOPROTEIN"/>
    <property type="match status" value="1"/>
</dbReference>
<dbReference type="RefSeq" id="WP_188659901.1">
    <property type="nucleotide sequence ID" value="NZ_BMKC01000001.1"/>
</dbReference>
<accession>A0ABQ1H9F7</accession>
<sequence length="161" mass="17481">MRVAFVFLFSIVLLAGCGADVPVEQPAVSAQDVPPVPEAPAAEPATAHEVLDRAIEAITVGERAWLRYDRERPDGEGGDERRVFIEVLGQDAAGAEQVMMAFMASQGYVAEGRREDGDGIRGMLNREGMESIRFLIRDRAAGPDLQMSNATSSIYLRTSVQ</sequence>
<organism evidence="2 3">
    <name type="scientific">Arenimonas soli</name>
    <dbReference type="NCBI Taxonomy" id="2269504"/>
    <lineage>
        <taxon>Bacteria</taxon>
        <taxon>Pseudomonadati</taxon>
        <taxon>Pseudomonadota</taxon>
        <taxon>Gammaproteobacteria</taxon>
        <taxon>Lysobacterales</taxon>
        <taxon>Lysobacteraceae</taxon>
        <taxon>Arenimonas</taxon>
    </lineage>
</organism>
<feature type="signal peptide" evidence="1">
    <location>
        <begin position="1"/>
        <end position="15"/>
    </location>
</feature>
<proteinExistence type="predicted"/>
<keyword evidence="1" id="KW-0732">Signal</keyword>
<keyword evidence="3" id="KW-1185">Reference proteome</keyword>
<evidence type="ECO:0000313" key="2">
    <source>
        <dbReference type="EMBL" id="GGA66795.1"/>
    </source>
</evidence>